<organism evidence="2 3">
    <name type="scientific">Mycolicibacter algericus</name>
    <name type="common">Mycobacterium algericum</name>
    <dbReference type="NCBI Taxonomy" id="1288388"/>
    <lineage>
        <taxon>Bacteria</taxon>
        <taxon>Bacillati</taxon>
        <taxon>Actinomycetota</taxon>
        <taxon>Actinomycetes</taxon>
        <taxon>Mycobacteriales</taxon>
        <taxon>Mycobacteriaceae</taxon>
        <taxon>Mycolicibacter</taxon>
    </lineage>
</organism>
<keyword evidence="1" id="KW-1133">Transmembrane helix</keyword>
<dbReference type="Proteomes" id="UP000465305">
    <property type="component" value="Unassembled WGS sequence"/>
</dbReference>
<comment type="caution">
    <text evidence="2">The sequence shown here is derived from an EMBL/GenBank/DDBJ whole genome shotgun (WGS) entry which is preliminary data.</text>
</comment>
<evidence type="ECO:0000313" key="2">
    <source>
        <dbReference type="EMBL" id="GFG84217.1"/>
    </source>
</evidence>
<gene>
    <name evidence="2" type="ORF">MALGJ_08930</name>
</gene>
<sequence length="661" mass="69118">MSLGRRGVAVATGQGKKRSQALYAAGVAMAVAGGGLAITMQPTRPAQPRPVALTAVSAEVQQAIDALLDVMKQAAADDAALPFATPDGVASLMTSLQNTNYELLMSGVSRVTELFDGWFFQSPEVIAGDAASPRQYFQFFTPDIYYHVTAGLAPGATYELTGTLGGGTEAFAIATEQITGSQAVSKESLELGHDLVVNPDGTFTVYIGPEAPSGAVNFIDDDSATIQGAASLLIRDMLGDWAKGPSDVSIHCVADCPPFFAIPEGGFFPSDDTVAPPKITSIDDALTTLFSAFAKIAGPFNTQNMGLAQIAGIQQPANTMSPLTTETSLFATGLPSADVSAGNFDLEPGQALIVKVPDVEAAYKGIELMNVYGAALPFTLAQTTLNNTTAFHSADGYTYYVVSATNPGVANWLDTGGIPNGEIFARFENLPDGTDPTGTEVTTQVVPVADVAQYLPDDTPTVSAAEYAADMTQRVLSYDYALDVSRMSAQPSWLIQQLLFSGLKGLIGDDNFAAVFGAEPETPLELRFTDALSPDWDAVWHGIAADPFGSLTAVVDNLPLLWSDISLPFQLAAAQSVLSLLLPGTAGSLLNDALLDPNSGIVAGLLNARDDLATVILTANDAWPTEVGETAAQQWANMSELVEQTAPTDLGSLFASLFDAG</sequence>
<evidence type="ECO:0000256" key="1">
    <source>
        <dbReference type="SAM" id="Phobius"/>
    </source>
</evidence>
<keyword evidence="1" id="KW-0812">Transmembrane</keyword>
<protein>
    <recommendedName>
        <fullName evidence="4">DUF1214 domain-containing protein</fullName>
    </recommendedName>
</protein>
<dbReference type="EMBL" id="BLKY01000001">
    <property type="protein sequence ID" value="GFG84217.1"/>
    <property type="molecule type" value="Genomic_DNA"/>
</dbReference>
<keyword evidence="1" id="KW-0472">Membrane</keyword>
<evidence type="ECO:0000313" key="3">
    <source>
        <dbReference type="Proteomes" id="UP000465305"/>
    </source>
</evidence>
<dbReference type="AlphaFoldDB" id="A0A7I9Y6J3"/>
<feature type="transmembrane region" description="Helical" evidence="1">
    <location>
        <begin position="21"/>
        <end position="40"/>
    </location>
</feature>
<reference evidence="2 3" key="1">
    <citation type="journal article" date="2019" name="Emerg. Microbes Infect.">
        <title>Comprehensive subspecies identification of 175 nontuberculous mycobacteria species based on 7547 genomic profiles.</title>
        <authorList>
            <person name="Matsumoto Y."/>
            <person name="Kinjo T."/>
            <person name="Motooka D."/>
            <person name="Nabeya D."/>
            <person name="Jung N."/>
            <person name="Uechi K."/>
            <person name="Horii T."/>
            <person name="Iida T."/>
            <person name="Fujita J."/>
            <person name="Nakamura S."/>
        </authorList>
    </citation>
    <scope>NUCLEOTIDE SEQUENCE [LARGE SCALE GENOMIC DNA]</scope>
    <source>
        <strain evidence="2 3">JCM 30723</strain>
    </source>
</reference>
<accession>A0A7I9Y6J3</accession>
<evidence type="ECO:0008006" key="4">
    <source>
        <dbReference type="Google" id="ProtNLM"/>
    </source>
</evidence>
<proteinExistence type="predicted"/>
<name>A0A7I9Y6J3_MYCAL</name>